<dbReference type="PROSITE" id="PS51384">
    <property type="entry name" value="FAD_FR"/>
    <property type="match status" value="1"/>
</dbReference>
<dbReference type="PROSITE" id="PS51085">
    <property type="entry name" value="2FE2S_FER_2"/>
    <property type="match status" value="1"/>
</dbReference>
<feature type="domain" description="2Fe-2S ferredoxin-type" evidence="2">
    <location>
        <begin position="2"/>
        <end position="101"/>
    </location>
</feature>
<comment type="cofactor">
    <cofactor evidence="1">
        <name>[2Fe-2S] cluster</name>
        <dbReference type="ChEBI" id="CHEBI:190135"/>
    </cofactor>
</comment>
<dbReference type="SUPFAM" id="SSF52343">
    <property type="entry name" value="Ferredoxin reductase-like, C-terminal NADP-linked domain"/>
    <property type="match status" value="1"/>
</dbReference>
<evidence type="ECO:0000259" key="2">
    <source>
        <dbReference type="PROSITE" id="PS51085"/>
    </source>
</evidence>
<dbReference type="InterPro" id="IPR017938">
    <property type="entry name" value="Riboflavin_synthase-like_b-brl"/>
</dbReference>
<dbReference type="Gene3D" id="3.10.20.30">
    <property type="match status" value="1"/>
</dbReference>
<protein>
    <submittedName>
        <fullName evidence="4">2Fe-2S iron-sulfur cluster binding domain-containing protein</fullName>
    </submittedName>
</protein>
<dbReference type="PRINTS" id="PR00410">
    <property type="entry name" value="PHEHYDRXLASE"/>
</dbReference>
<dbReference type="InterPro" id="IPR001041">
    <property type="entry name" value="2Fe-2S_ferredoxin-type"/>
</dbReference>
<dbReference type="InterPro" id="IPR008333">
    <property type="entry name" value="Cbr1-like_FAD-bd_dom"/>
</dbReference>
<dbReference type="InterPro" id="IPR050415">
    <property type="entry name" value="MRET"/>
</dbReference>
<dbReference type="GO" id="GO:0016491">
    <property type="term" value="F:oxidoreductase activity"/>
    <property type="evidence" value="ECO:0007669"/>
    <property type="project" value="InterPro"/>
</dbReference>
<dbReference type="Pfam" id="PF00175">
    <property type="entry name" value="NAD_binding_1"/>
    <property type="match status" value="1"/>
</dbReference>
<dbReference type="Proteomes" id="UP000516369">
    <property type="component" value="Chromosome"/>
</dbReference>
<dbReference type="InterPro" id="IPR039261">
    <property type="entry name" value="FNR_nucleotide-bd"/>
</dbReference>
<evidence type="ECO:0000256" key="1">
    <source>
        <dbReference type="ARBA" id="ARBA00034078"/>
    </source>
</evidence>
<dbReference type="Gene3D" id="2.40.30.10">
    <property type="entry name" value="Translation factors"/>
    <property type="match status" value="1"/>
</dbReference>
<dbReference type="RefSeq" id="WP_190260527.1">
    <property type="nucleotide sequence ID" value="NZ_CP053923.1"/>
</dbReference>
<proteinExistence type="predicted"/>
<dbReference type="InterPro" id="IPR006058">
    <property type="entry name" value="2Fe2S_fd_BS"/>
</dbReference>
<reference evidence="4 5" key="1">
    <citation type="submission" date="2020-05" db="EMBL/GenBank/DDBJ databases">
        <title>Complete closed genome sequence of Defluviicoccus vanus.</title>
        <authorList>
            <person name="Bessarab I."/>
            <person name="Arumugam K."/>
            <person name="Maszenan A.M."/>
            <person name="Seviour R.J."/>
            <person name="Williams R.B."/>
        </authorList>
    </citation>
    <scope>NUCLEOTIDE SEQUENCE [LARGE SCALE GENOMIC DNA]</scope>
    <source>
        <strain evidence="4 5">Ben 114</strain>
    </source>
</reference>
<evidence type="ECO:0000313" key="4">
    <source>
        <dbReference type="EMBL" id="QNT70016.1"/>
    </source>
</evidence>
<organism evidence="4 5">
    <name type="scientific">Defluviicoccus vanus</name>
    <dbReference type="NCBI Taxonomy" id="111831"/>
    <lineage>
        <taxon>Bacteria</taxon>
        <taxon>Pseudomonadati</taxon>
        <taxon>Pseudomonadota</taxon>
        <taxon>Alphaproteobacteria</taxon>
        <taxon>Rhodospirillales</taxon>
        <taxon>Rhodospirillaceae</taxon>
        <taxon>Defluviicoccus</taxon>
    </lineage>
</organism>
<dbReference type="PANTHER" id="PTHR47354:SF5">
    <property type="entry name" value="PROTEIN RFBI"/>
    <property type="match status" value="1"/>
</dbReference>
<keyword evidence="5" id="KW-1185">Reference proteome</keyword>
<evidence type="ECO:0000259" key="3">
    <source>
        <dbReference type="PROSITE" id="PS51384"/>
    </source>
</evidence>
<dbReference type="KEGG" id="dvn:HQ394_12565"/>
<dbReference type="AlphaFoldDB" id="A0A7H1N2T0"/>
<dbReference type="InterPro" id="IPR017927">
    <property type="entry name" value="FAD-bd_FR_type"/>
</dbReference>
<dbReference type="PROSITE" id="PS00197">
    <property type="entry name" value="2FE2S_FER_1"/>
    <property type="match status" value="1"/>
</dbReference>
<dbReference type="PRINTS" id="PR00371">
    <property type="entry name" value="FPNCR"/>
</dbReference>
<dbReference type="CDD" id="cd00207">
    <property type="entry name" value="fer2"/>
    <property type="match status" value="1"/>
</dbReference>
<sequence>MPTVTFKHSGISVEAEEGEWLYDVCDRSDAGIPFACKAGACGTCATPVVSGIEHLADITAREARTLNNMRLDLDTHRLPCLKDVGAGDVVWGQPVNVAETATTLGSHTVLVESFRPLNLSVAEVRFYVGSEGFAYRPGQYMIFMVPNLPHPIRRSYSISTPPSDVRHFEVCVRSVAGGAGSNFVHRLRPGQTLQVEGPFGDFVLDEDSPRDIIMIATGTGMAPIKSMLMHLLERRSRRRVRLFFGLRHESDLFYTDLLRGLRAHYPGFEYKVILSCADPETWSGPRGRVTDLIERYVTRKDAEHSEAYICGGRPMIEACVDRLADLGFPAEAINYERFF</sequence>
<dbReference type="SUPFAM" id="SSF63380">
    <property type="entry name" value="Riboflavin synthase domain-like"/>
    <property type="match status" value="1"/>
</dbReference>
<dbReference type="PANTHER" id="PTHR47354">
    <property type="entry name" value="NADH OXIDOREDUCTASE HCR"/>
    <property type="match status" value="1"/>
</dbReference>
<name>A0A7H1N2T0_9PROT</name>
<dbReference type="Gene3D" id="3.40.50.80">
    <property type="entry name" value="Nucleotide-binding domain of ferredoxin-NADP reductase (FNR) module"/>
    <property type="match status" value="1"/>
</dbReference>
<gene>
    <name evidence="4" type="ORF">HQ394_12565</name>
</gene>
<dbReference type="InterPro" id="IPR036010">
    <property type="entry name" value="2Fe-2S_ferredoxin-like_sf"/>
</dbReference>
<dbReference type="GO" id="GO:0051537">
    <property type="term" value="F:2 iron, 2 sulfur cluster binding"/>
    <property type="evidence" value="ECO:0007669"/>
    <property type="project" value="InterPro"/>
</dbReference>
<dbReference type="Pfam" id="PF00970">
    <property type="entry name" value="FAD_binding_6"/>
    <property type="match status" value="1"/>
</dbReference>
<dbReference type="InterPro" id="IPR012675">
    <property type="entry name" value="Beta-grasp_dom_sf"/>
</dbReference>
<dbReference type="Pfam" id="PF00111">
    <property type="entry name" value="Fer2"/>
    <property type="match status" value="1"/>
</dbReference>
<dbReference type="InterPro" id="IPR001709">
    <property type="entry name" value="Flavoprot_Pyr_Nucl_cyt_Rdtase"/>
</dbReference>
<feature type="domain" description="FAD-binding FR-type" evidence="3">
    <location>
        <begin position="104"/>
        <end position="205"/>
    </location>
</feature>
<accession>A0A7H1N2T0</accession>
<dbReference type="EMBL" id="CP053923">
    <property type="protein sequence ID" value="QNT70016.1"/>
    <property type="molecule type" value="Genomic_DNA"/>
</dbReference>
<dbReference type="InterPro" id="IPR001433">
    <property type="entry name" value="OxRdtase_FAD/NAD-bd"/>
</dbReference>
<evidence type="ECO:0000313" key="5">
    <source>
        <dbReference type="Proteomes" id="UP000516369"/>
    </source>
</evidence>
<dbReference type="SUPFAM" id="SSF54292">
    <property type="entry name" value="2Fe-2S ferredoxin-like"/>
    <property type="match status" value="1"/>
</dbReference>